<dbReference type="Pfam" id="PF12784">
    <property type="entry name" value="PDDEXK_2"/>
    <property type="match status" value="1"/>
</dbReference>
<gene>
    <name evidence="1" type="ORF">H9817_03985</name>
</gene>
<comment type="caution">
    <text evidence="1">The sequence shown here is derived from an EMBL/GenBank/DDBJ whole genome shotgun (WGS) entry which is preliminary data.</text>
</comment>
<dbReference type="EMBL" id="DXCD01000104">
    <property type="protein sequence ID" value="HIZ13070.1"/>
    <property type="molecule type" value="Genomic_DNA"/>
</dbReference>
<dbReference type="Proteomes" id="UP000824017">
    <property type="component" value="Unassembled WGS sequence"/>
</dbReference>
<organism evidence="1 2">
    <name type="scientific">Candidatus Mediterraneibacter stercorigallinarum</name>
    <dbReference type="NCBI Taxonomy" id="2838686"/>
    <lineage>
        <taxon>Bacteria</taxon>
        <taxon>Bacillati</taxon>
        <taxon>Bacillota</taxon>
        <taxon>Clostridia</taxon>
        <taxon>Lachnospirales</taxon>
        <taxon>Lachnospiraceae</taxon>
        <taxon>Mediterraneibacter</taxon>
    </lineage>
</organism>
<dbReference type="AlphaFoldDB" id="A0A9D2D9Q1"/>
<reference evidence="1" key="2">
    <citation type="submission" date="2021-04" db="EMBL/GenBank/DDBJ databases">
        <authorList>
            <person name="Gilroy R."/>
        </authorList>
    </citation>
    <scope>NUCLEOTIDE SEQUENCE</scope>
    <source>
        <strain evidence="1">ChiGjej1B1-13045</strain>
    </source>
</reference>
<reference evidence="1" key="1">
    <citation type="journal article" date="2021" name="PeerJ">
        <title>Extensive microbial diversity within the chicken gut microbiome revealed by metagenomics and culture.</title>
        <authorList>
            <person name="Gilroy R."/>
            <person name="Ravi A."/>
            <person name="Getino M."/>
            <person name="Pursley I."/>
            <person name="Horton D.L."/>
            <person name="Alikhan N.F."/>
            <person name="Baker D."/>
            <person name="Gharbi K."/>
            <person name="Hall N."/>
            <person name="Watson M."/>
            <person name="Adriaenssens E.M."/>
            <person name="Foster-Nyarko E."/>
            <person name="Jarju S."/>
            <person name="Secka A."/>
            <person name="Antonio M."/>
            <person name="Oren A."/>
            <person name="Chaudhuri R.R."/>
            <person name="La Ragione R."/>
            <person name="Hildebrand F."/>
            <person name="Pallen M.J."/>
        </authorList>
    </citation>
    <scope>NUCLEOTIDE SEQUENCE</scope>
    <source>
        <strain evidence="1">ChiGjej1B1-13045</strain>
    </source>
</reference>
<evidence type="ECO:0000313" key="1">
    <source>
        <dbReference type="EMBL" id="HIZ13070.1"/>
    </source>
</evidence>
<protein>
    <submittedName>
        <fullName evidence="1">PD-(D/E)XK nuclease family transposase</fullName>
    </submittedName>
</protein>
<accession>A0A9D2D9Q1</accession>
<evidence type="ECO:0000313" key="2">
    <source>
        <dbReference type="Proteomes" id="UP000824017"/>
    </source>
</evidence>
<sequence>MKKKERNPNETRWGDAGYDRIISREERIAEIRQFTLLSDVFLSVALADPAACQHVLRILTGIESLTVKEVRTQYTLSKIQSHSARLDVLAEDGDGTLYLIEIQRKDTVDHPRRIRFYGAMADCEFLEKGREYKDLPERYVIYISETDIWKKGKTVYPVRKYLGEKEIPYDDGEHIIYVNAQVDDGSRIAELMKYFRTADPEDNSEGELSKRVRFLKEEEGGRKTMCEVAEKIERRGEQIGEQRGREAKARDTARNLSEMGMSLEKIAQAVDENINVVRQWLSGAESKS</sequence>
<proteinExistence type="predicted"/>
<name>A0A9D2D9Q1_9FIRM</name>